<dbReference type="EMBL" id="CAJNOV010011645">
    <property type="protein sequence ID" value="CAF1455329.1"/>
    <property type="molecule type" value="Genomic_DNA"/>
</dbReference>
<dbReference type="Gene3D" id="1.10.1270.10">
    <property type="entry name" value="TrpR-like"/>
    <property type="match status" value="1"/>
</dbReference>
<name>A0A820NIR0_9BILA</name>
<feature type="compositionally biased region" description="Basic and acidic residues" evidence="1">
    <location>
        <begin position="66"/>
        <end position="75"/>
    </location>
</feature>
<evidence type="ECO:0000313" key="4">
    <source>
        <dbReference type="Proteomes" id="UP000663866"/>
    </source>
</evidence>
<feature type="non-terminal residue" evidence="3">
    <location>
        <position position="75"/>
    </location>
</feature>
<organism evidence="3 4">
    <name type="scientific">Rotaria magnacalcarata</name>
    <dbReference type="NCBI Taxonomy" id="392030"/>
    <lineage>
        <taxon>Eukaryota</taxon>
        <taxon>Metazoa</taxon>
        <taxon>Spiralia</taxon>
        <taxon>Gnathifera</taxon>
        <taxon>Rotifera</taxon>
        <taxon>Eurotatoria</taxon>
        <taxon>Bdelloidea</taxon>
        <taxon>Philodinida</taxon>
        <taxon>Philodinidae</taxon>
        <taxon>Rotaria</taxon>
    </lineage>
</organism>
<feature type="region of interest" description="Disordered" evidence="1">
    <location>
        <begin position="50"/>
        <end position="75"/>
    </location>
</feature>
<evidence type="ECO:0000313" key="2">
    <source>
        <dbReference type="EMBL" id="CAF1455329.1"/>
    </source>
</evidence>
<protein>
    <submittedName>
        <fullName evidence="3">Uncharacterized protein</fullName>
    </submittedName>
</protein>
<keyword evidence="4" id="KW-1185">Reference proteome</keyword>
<feature type="non-terminal residue" evidence="3">
    <location>
        <position position="1"/>
    </location>
</feature>
<proteinExistence type="predicted"/>
<dbReference type="AlphaFoldDB" id="A0A820NIR0"/>
<evidence type="ECO:0000256" key="1">
    <source>
        <dbReference type="SAM" id="MobiDB-lite"/>
    </source>
</evidence>
<evidence type="ECO:0000313" key="3">
    <source>
        <dbReference type="EMBL" id="CAF4388977.1"/>
    </source>
</evidence>
<sequence length="75" mass="8235">MGRAKVSLDKKTEITALLEAGFSQRYVANKLGVSKTCVLHVAKKLKEKLPLSHSPGQGRRKASTATDDRNLLRLC</sequence>
<dbReference type="InterPro" id="IPR009057">
    <property type="entry name" value="Homeodomain-like_sf"/>
</dbReference>
<reference evidence="3" key="1">
    <citation type="submission" date="2021-02" db="EMBL/GenBank/DDBJ databases">
        <authorList>
            <person name="Nowell W R."/>
        </authorList>
    </citation>
    <scope>NUCLEOTIDE SEQUENCE</scope>
</reference>
<dbReference type="SUPFAM" id="SSF46689">
    <property type="entry name" value="Homeodomain-like"/>
    <property type="match status" value="1"/>
</dbReference>
<dbReference type="Proteomes" id="UP000663866">
    <property type="component" value="Unassembled WGS sequence"/>
</dbReference>
<gene>
    <name evidence="2" type="ORF">CJN711_LOCUS24800</name>
    <name evidence="3" type="ORF">OVN521_LOCUS34172</name>
</gene>
<comment type="caution">
    <text evidence="3">The sequence shown here is derived from an EMBL/GenBank/DDBJ whole genome shotgun (WGS) entry which is preliminary data.</text>
</comment>
<dbReference type="EMBL" id="CAJOBG010039675">
    <property type="protein sequence ID" value="CAF4388977.1"/>
    <property type="molecule type" value="Genomic_DNA"/>
</dbReference>
<dbReference type="InterPro" id="IPR038116">
    <property type="entry name" value="TrpR-like_sf"/>
</dbReference>
<accession>A0A820NIR0</accession>
<dbReference type="Proteomes" id="UP000663855">
    <property type="component" value="Unassembled WGS sequence"/>
</dbReference>